<comment type="caution">
    <text evidence="1">The sequence shown here is derived from an EMBL/GenBank/DDBJ whole genome shotgun (WGS) entry which is preliminary data.</text>
</comment>
<organism evidence="1 2">
    <name type="scientific">Pomacea canaliculata</name>
    <name type="common">Golden apple snail</name>
    <dbReference type="NCBI Taxonomy" id="400727"/>
    <lineage>
        <taxon>Eukaryota</taxon>
        <taxon>Metazoa</taxon>
        <taxon>Spiralia</taxon>
        <taxon>Lophotrochozoa</taxon>
        <taxon>Mollusca</taxon>
        <taxon>Gastropoda</taxon>
        <taxon>Caenogastropoda</taxon>
        <taxon>Architaenioglossa</taxon>
        <taxon>Ampullarioidea</taxon>
        <taxon>Ampullariidae</taxon>
        <taxon>Pomacea</taxon>
    </lineage>
</organism>
<evidence type="ECO:0000313" key="2">
    <source>
        <dbReference type="Proteomes" id="UP000245119"/>
    </source>
</evidence>
<dbReference type="Proteomes" id="UP000245119">
    <property type="component" value="Linkage Group LG3"/>
</dbReference>
<evidence type="ECO:0000313" key="1">
    <source>
        <dbReference type="EMBL" id="PVD33652.1"/>
    </source>
</evidence>
<dbReference type="EMBL" id="PZQS01000003">
    <property type="protein sequence ID" value="PVD33652.1"/>
    <property type="molecule type" value="Genomic_DNA"/>
</dbReference>
<reference evidence="1 2" key="1">
    <citation type="submission" date="2018-04" db="EMBL/GenBank/DDBJ databases">
        <title>The genome of golden apple snail Pomacea canaliculata provides insight into stress tolerance and invasive adaptation.</title>
        <authorList>
            <person name="Liu C."/>
            <person name="Liu B."/>
            <person name="Ren Y."/>
            <person name="Zhang Y."/>
            <person name="Wang H."/>
            <person name="Li S."/>
            <person name="Jiang F."/>
            <person name="Yin L."/>
            <person name="Zhang G."/>
            <person name="Qian W."/>
            <person name="Fan W."/>
        </authorList>
    </citation>
    <scope>NUCLEOTIDE SEQUENCE [LARGE SCALE GENOMIC DNA]</scope>
    <source>
        <strain evidence="1">SZHN2017</strain>
        <tissue evidence="1">Muscle</tissue>
    </source>
</reference>
<name>A0A2T7PJT5_POMCA</name>
<gene>
    <name evidence="1" type="ORF">C0Q70_04910</name>
</gene>
<protein>
    <submittedName>
        <fullName evidence="1">Uncharacterized protein</fullName>
    </submittedName>
</protein>
<keyword evidence="2" id="KW-1185">Reference proteome</keyword>
<accession>A0A2T7PJT5</accession>
<dbReference type="AlphaFoldDB" id="A0A2T7PJT5"/>
<proteinExistence type="predicted"/>
<sequence length="147" mass="16296">MKEKLEITRMENHVFWNRVQACLVLKLLCEGLCVQCHTARHRMADFLSSLSLVTPGCEYGNAVPRECTDLPPKDEPCTSQQRQLCCGSCFTSDNLASGSGKTWRPSFFVALLAVALDLAISRCHTTELTAEQPMIKFWATTPGASAR</sequence>